<accession>A0ABR0BHE6</accession>
<gene>
    <name evidence="2" type="ORF">Purlil1_12211</name>
</gene>
<feature type="compositionally biased region" description="Pro residues" evidence="1">
    <location>
        <begin position="65"/>
        <end position="75"/>
    </location>
</feature>
<proteinExistence type="predicted"/>
<feature type="region of interest" description="Disordered" evidence="1">
    <location>
        <begin position="48"/>
        <end position="101"/>
    </location>
</feature>
<dbReference type="Proteomes" id="UP001287286">
    <property type="component" value="Unassembled WGS sequence"/>
</dbReference>
<dbReference type="EMBL" id="JAWRVI010000093">
    <property type="protein sequence ID" value="KAK4077661.1"/>
    <property type="molecule type" value="Genomic_DNA"/>
</dbReference>
<evidence type="ECO:0000313" key="2">
    <source>
        <dbReference type="EMBL" id="KAK4077661.1"/>
    </source>
</evidence>
<evidence type="ECO:0000256" key="1">
    <source>
        <dbReference type="SAM" id="MobiDB-lite"/>
    </source>
</evidence>
<organism evidence="2 3">
    <name type="scientific">Purpureocillium lilacinum</name>
    <name type="common">Paecilomyces lilacinus</name>
    <dbReference type="NCBI Taxonomy" id="33203"/>
    <lineage>
        <taxon>Eukaryota</taxon>
        <taxon>Fungi</taxon>
        <taxon>Dikarya</taxon>
        <taxon>Ascomycota</taxon>
        <taxon>Pezizomycotina</taxon>
        <taxon>Sordariomycetes</taxon>
        <taxon>Hypocreomycetidae</taxon>
        <taxon>Hypocreales</taxon>
        <taxon>Ophiocordycipitaceae</taxon>
        <taxon>Purpureocillium</taxon>
    </lineage>
</organism>
<sequence>MAWRGGGALEGGTKLEEGATEEAVAAIGAQWAESVWVQETDEIAARVGLPPPANIPIVNELPNSPRSPPPRPPPRTSTKQIRRPVIGLGREACGGRPGRRPSVRLDEWIVARPHRTQIRTGSAATDAVPRCSPPASFAFSSTFSWTSPTTSLAGVSQSASLRTDGASLQQRAVCAAQVKQASQAAGDIPGPECIIATPCLMRPRSPPPSMNPVANTNPNKKKSDPWPASPA</sequence>
<protein>
    <submittedName>
        <fullName evidence="2">Uncharacterized protein</fullName>
    </submittedName>
</protein>
<name>A0ABR0BHE6_PURLI</name>
<comment type="caution">
    <text evidence="2">The sequence shown here is derived from an EMBL/GenBank/DDBJ whole genome shotgun (WGS) entry which is preliminary data.</text>
</comment>
<evidence type="ECO:0000313" key="3">
    <source>
        <dbReference type="Proteomes" id="UP001287286"/>
    </source>
</evidence>
<feature type="region of interest" description="Disordered" evidence="1">
    <location>
        <begin position="202"/>
        <end position="231"/>
    </location>
</feature>
<reference evidence="2 3" key="1">
    <citation type="journal article" date="2024" name="Microbiol. Resour. Announc.">
        <title>Genome annotations for the ascomycete fungi Trichoderma harzianum, Trichoderma aggressivum, and Purpureocillium lilacinum.</title>
        <authorList>
            <person name="Beijen E.P.W."/>
            <person name="Ohm R.A."/>
        </authorList>
    </citation>
    <scope>NUCLEOTIDE SEQUENCE [LARGE SCALE GENOMIC DNA]</scope>
    <source>
        <strain evidence="2 3">CBS 150709</strain>
    </source>
</reference>
<keyword evidence="3" id="KW-1185">Reference proteome</keyword>